<organism evidence="2 3">
    <name type="scientific">Crucibulum laeve</name>
    <dbReference type="NCBI Taxonomy" id="68775"/>
    <lineage>
        <taxon>Eukaryota</taxon>
        <taxon>Fungi</taxon>
        <taxon>Dikarya</taxon>
        <taxon>Basidiomycota</taxon>
        <taxon>Agaricomycotina</taxon>
        <taxon>Agaricomycetes</taxon>
        <taxon>Agaricomycetidae</taxon>
        <taxon>Agaricales</taxon>
        <taxon>Agaricineae</taxon>
        <taxon>Nidulariaceae</taxon>
        <taxon>Crucibulum</taxon>
    </lineage>
</organism>
<dbReference type="Proteomes" id="UP000308652">
    <property type="component" value="Unassembled WGS sequence"/>
</dbReference>
<keyword evidence="3" id="KW-1185">Reference proteome</keyword>
<proteinExistence type="predicted"/>
<evidence type="ECO:0000313" key="2">
    <source>
        <dbReference type="EMBL" id="TFK34535.1"/>
    </source>
</evidence>
<evidence type="ECO:0008006" key="4">
    <source>
        <dbReference type="Google" id="ProtNLM"/>
    </source>
</evidence>
<reference evidence="2 3" key="1">
    <citation type="journal article" date="2019" name="Nat. Ecol. Evol.">
        <title>Megaphylogeny resolves global patterns of mushroom evolution.</title>
        <authorList>
            <person name="Varga T."/>
            <person name="Krizsan K."/>
            <person name="Foldi C."/>
            <person name="Dima B."/>
            <person name="Sanchez-Garcia M."/>
            <person name="Sanchez-Ramirez S."/>
            <person name="Szollosi G.J."/>
            <person name="Szarkandi J.G."/>
            <person name="Papp V."/>
            <person name="Albert L."/>
            <person name="Andreopoulos W."/>
            <person name="Angelini C."/>
            <person name="Antonin V."/>
            <person name="Barry K.W."/>
            <person name="Bougher N.L."/>
            <person name="Buchanan P."/>
            <person name="Buyck B."/>
            <person name="Bense V."/>
            <person name="Catcheside P."/>
            <person name="Chovatia M."/>
            <person name="Cooper J."/>
            <person name="Damon W."/>
            <person name="Desjardin D."/>
            <person name="Finy P."/>
            <person name="Geml J."/>
            <person name="Haridas S."/>
            <person name="Hughes K."/>
            <person name="Justo A."/>
            <person name="Karasinski D."/>
            <person name="Kautmanova I."/>
            <person name="Kiss B."/>
            <person name="Kocsube S."/>
            <person name="Kotiranta H."/>
            <person name="LaButti K.M."/>
            <person name="Lechner B.E."/>
            <person name="Liimatainen K."/>
            <person name="Lipzen A."/>
            <person name="Lukacs Z."/>
            <person name="Mihaltcheva S."/>
            <person name="Morgado L.N."/>
            <person name="Niskanen T."/>
            <person name="Noordeloos M.E."/>
            <person name="Ohm R.A."/>
            <person name="Ortiz-Santana B."/>
            <person name="Ovrebo C."/>
            <person name="Racz N."/>
            <person name="Riley R."/>
            <person name="Savchenko A."/>
            <person name="Shiryaev A."/>
            <person name="Soop K."/>
            <person name="Spirin V."/>
            <person name="Szebenyi C."/>
            <person name="Tomsovsky M."/>
            <person name="Tulloss R.E."/>
            <person name="Uehling J."/>
            <person name="Grigoriev I.V."/>
            <person name="Vagvolgyi C."/>
            <person name="Papp T."/>
            <person name="Martin F.M."/>
            <person name="Miettinen O."/>
            <person name="Hibbett D.S."/>
            <person name="Nagy L.G."/>
        </authorList>
    </citation>
    <scope>NUCLEOTIDE SEQUENCE [LARGE SCALE GENOMIC DNA]</scope>
    <source>
        <strain evidence="2 3">CBS 166.37</strain>
    </source>
</reference>
<dbReference type="EMBL" id="ML213630">
    <property type="protein sequence ID" value="TFK34535.1"/>
    <property type="molecule type" value="Genomic_DNA"/>
</dbReference>
<protein>
    <recommendedName>
        <fullName evidence="4">Hydrophobic surface binding protein A-domain-containing protein</fullName>
    </recommendedName>
</protein>
<sequence length="183" mass="17976">MFTSRILFSFLAIGAVSVAASPAPIIAKRADVSDILTVVSTLNSTTATILPQIDALVASNSANEDSITPLITDLASALGTATTSLASLQGADTSTGGSADDVAAAIAPVVAGIATSLSGLETAVPTLTSLLSGLGLDTSLNQVLSGLETLLAGVLNLVATLLVDVAGLLRSLAFGLTLASLGL</sequence>
<gene>
    <name evidence="2" type="ORF">BDQ12DRAFT_689452</name>
</gene>
<name>A0A5C3LNZ8_9AGAR</name>
<accession>A0A5C3LNZ8</accession>
<keyword evidence="1" id="KW-0732">Signal</keyword>
<dbReference type="OrthoDB" id="2575973at2759"/>
<feature type="chain" id="PRO_5022874267" description="Hydrophobic surface binding protein A-domain-containing protein" evidence="1">
    <location>
        <begin position="21"/>
        <end position="183"/>
    </location>
</feature>
<dbReference type="AlphaFoldDB" id="A0A5C3LNZ8"/>
<feature type="signal peptide" evidence="1">
    <location>
        <begin position="1"/>
        <end position="20"/>
    </location>
</feature>
<evidence type="ECO:0000313" key="3">
    <source>
        <dbReference type="Proteomes" id="UP000308652"/>
    </source>
</evidence>
<evidence type="ECO:0000256" key="1">
    <source>
        <dbReference type="SAM" id="SignalP"/>
    </source>
</evidence>